<reference evidence="2 3" key="2">
    <citation type="submission" date="2019-05" db="EMBL/GenBank/DDBJ databases">
        <authorList>
            <person name="Suflita J.M."/>
            <person name="Marks C.R."/>
        </authorList>
    </citation>
    <scope>NUCLEOTIDE SEQUENCE [LARGE SCALE GENOMIC DNA]</scope>
    <source>
        <strain evidence="2 3">ALDC</strain>
    </source>
</reference>
<reference evidence="2 3" key="1">
    <citation type="submission" date="2019-05" db="EMBL/GenBank/DDBJ databases">
        <title>The Complete Genome Sequence of the n-alkane-degrading Desulfoglaeba alkanexedens ALDC reveals multiple alkylsuccinate synthase gene clusters.</title>
        <authorList>
            <person name="Callaghan A.V."/>
            <person name="Davidova I.A."/>
            <person name="Duncan K.E."/>
            <person name="Morris B."/>
            <person name="McInerney M.J."/>
        </authorList>
    </citation>
    <scope>NUCLEOTIDE SEQUENCE [LARGE SCALE GENOMIC DNA]</scope>
    <source>
        <strain evidence="2 3">ALDC</strain>
    </source>
</reference>
<dbReference type="GO" id="GO:0004497">
    <property type="term" value="F:monooxygenase activity"/>
    <property type="evidence" value="ECO:0007669"/>
    <property type="project" value="UniProtKB-KW"/>
</dbReference>
<proteinExistence type="predicted"/>
<dbReference type="InterPro" id="IPR007138">
    <property type="entry name" value="ABM_dom"/>
</dbReference>
<keyword evidence="3" id="KW-1185">Reference proteome</keyword>
<dbReference type="Proteomes" id="UP000298602">
    <property type="component" value="Chromosome"/>
</dbReference>
<dbReference type="Gene3D" id="3.30.70.100">
    <property type="match status" value="1"/>
</dbReference>
<dbReference type="Pfam" id="PF03992">
    <property type="entry name" value="ABM"/>
    <property type="match status" value="1"/>
</dbReference>
<name>A0A4P8L7N6_9BACT</name>
<dbReference type="KEGG" id="dax:FDQ92_14115"/>
<dbReference type="OrthoDB" id="277125at2"/>
<dbReference type="SUPFAM" id="SSF54909">
    <property type="entry name" value="Dimeric alpha+beta barrel"/>
    <property type="match status" value="1"/>
</dbReference>
<dbReference type="PROSITE" id="PS51725">
    <property type="entry name" value="ABM"/>
    <property type="match status" value="1"/>
</dbReference>
<evidence type="ECO:0000313" key="2">
    <source>
        <dbReference type="EMBL" id="QCQ23205.1"/>
    </source>
</evidence>
<keyword evidence="2" id="KW-0503">Monooxygenase</keyword>
<dbReference type="EMBL" id="CP040098">
    <property type="protein sequence ID" value="QCQ23205.1"/>
    <property type="molecule type" value="Genomic_DNA"/>
</dbReference>
<sequence>MIIIRITMETLPEKQKEVVQTILSLMASMERQAGCLSYALLCEIRDKNLLCVLEEWESREKLDTYLKSDVFGVLLGTKSLLRQAHSIQIHTVRKTEGMEAVLAVRATKDDNFRKGDRQ</sequence>
<accession>A0A4P8L7N6</accession>
<dbReference type="AlphaFoldDB" id="A0A4P8L7N6"/>
<dbReference type="RefSeq" id="WP_137425485.1">
    <property type="nucleotide sequence ID" value="NZ_CP040098.1"/>
</dbReference>
<evidence type="ECO:0000313" key="3">
    <source>
        <dbReference type="Proteomes" id="UP000298602"/>
    </source>
</evidence>
<protein>
    <submittedName>
        <fullName evidence="2">Antibiotic biosynthesis monooxygenase</fullName>
    </submittedName>
</protein>
<organism evidence="2 3">
    <name type="scientific">Desulfoglaeba alkanexedens ALDC</name>
    <dbReference type="NCBI Taxonomy" id="980445"/>
    <lineage>
        <taxon>Bacteria</taxon>
        <taxon>Pseudomonadati</taxon>
        <taxon>Thermodesulfobacteriota</taxon>
        <taxon>Syntrophobacteria</taxon>
        <taxon>Syntrophobacterales</taxon>
        <taxon>Syntrophobacteraceae</taxon>
        <taxon>Desulfoglaeba</taxon>
    </lineage>
</organism>
<keyword evidence="2" id="KW-0560">Oxidoreductase</keyword>
<dbReference type="InterPro" id="IPR011008">
    <property type="entry name" value="Dimeric_a/b-barrel"/>
</dbReference>
<evidence type="ECO:0000259" key="1">
    <source>
        <dbReference type="PROSITE" id="PS51725"/>
    </source>
</evidence>
<feature type="domain" description="ABM" evidence="1">
    <location>
        <begin position="2"/>
        <end position="92"/>
    </location>
</feature>
<gene>
    <name evidence="2" type="ORF">FDQ92_14115</name>
</gene>